<keyword evidence="1" id="KW-0472">Membrane</keyword>
<dbReference type="EMBL" id="AP023418">
    <property type="protein sequence ID" value="BCK81281.1"/>
    <property type="molecule type" value="Genomic_DNA"/>
</dbReference>
<evidence type="ECO:0008006" key="4">
    <source>
        <dbReference type="Google" id="ProtNLM"/>
    </source>
</evidence>
<evidence type="ECO:0000313" key="2">
    <source>
        <dbReference type="EMBL" id="BCK81281.1"/>
    </source>
</evidence>
<reference evidence="2" key="1">
    <citation type="submission" date="2020-09" db="EMBL/GenBank/DDBJ databases">
        <title>New species isolated from human feces.</title>
        <authorList>
            <person name="Kitahara M."/>
            <person name="Shigeno Y."/>
            <person name="Shime M."/>
            <person name="Matsumoto Y."/>
            <person name="Nakamura S."/>
            <person name="Motooka D."/>
            <person name="Fukuoka S."/>
            <person name="Nishikawa H."/>
            <person name="Benno Y."/>
        </authorList>
    </citation>
    <scope>NUCLEOTIDE SEQUENCE</scope>
    <source>
        <strain evidence="2">MM50</strain>
    </source>
</reference>
<protein>
    <recommendedName>
        <fullName evidence="4">Pilus assembly protein</fullName>
    </recommendedName>
</protein>
<sequence>MKGILREKWNSESGSAQIIEMTLIFPIVLFVLGFLIYVGSYVLQSTAMYTEAQKIAVIAAREGQMPGYENFFAGTGITTKTDFDWSDGYMPGKDIINEVMKVHDPYRYWGKGFLKSENKTTMEKALRQLIAENSFLAGTNVDCTISASADPLAPAIKVNVVKHLSAPGFLRQLGLTSSLDISVTAVAVVNDTSEFIRNTDMVYDLGTYLWENLKFGDSNQTMSQRVAIFKQKFTDARAKWGL</sequence>
<keyword evidence="1" id="KW-1133">Transmembrane helix</keyword>
<dbReference type="AlphaFoldDB" id="A0A810Q737"/>
<organism evidence="2 3">
    <name type="scientific">Vescimonas coprocola</name>
    <dbReference type="NCBI Taxonomy" id="2714355"/>
    <lineage>
        <taxon>Bacteria</taxon>
        <taxon>Bacillati</taxon>
        <taxon>Bacillota</taxon>
        <taxon>Clostridia</taxon>
        <taxon>Eubacteriales</taxon>
        <taxon>Oscillospiraceae</taxon>
        <taxon>Vescimonas</taxon>
    </lineage>
</organism>
<dbReference type="KEGG" id="vcop:MM50RIKEN_10440"/>
<accession>A0A810Q737</accession>
<gene>
    <name evidence="2" type="ORF">MM50RIKEN_10440</name>
</gene>
<keyword evidence="1" id="KW-0812">Transmembrane</keyword>
<evidence type="ECO:0000313" key="3">
    <source>
        <dbReference type="Proteomes" id="UP000681035"/>
    </source>
</evidence>
<name>A0A810Q737_9FIRM</name>
<keyword evidence="3" id="KW-1185">Reference proteome</keyword>
<dbReference type="Proteomes" id="UP000681035">
    <property type="component" value="Chromosome"/>
</dbReference>
<evidence type="ECO:0000256" key="1">
    <source>
        <dbReference type="SAM" id="Phobius"/>
    </source>
</evidence>
<proteinExistence type="predicted"/>
<feature type="transmembrane region" description="Helical" evidence="1">
    <location>
        <begin position="21"/>
        <end position="43"/>
    </location>
</feature>
<dbReference type="RefSeq" id="WP_213542032.1">
    <property type="nucleotide sequence ID" value="NZ_AP023418.1"/>
</dbReference>